<reference evidence="2" key="1">
    <citation type="journal article" date="2014" name="Int. J. Syst. Evol. Microbiol.">
        <title>Complete genome sequence of Corynebacterium casei LMG S-19264T (=DSM 44701T), isolated from a smear-ripened cheese.</title>
        <authorList>
            <consortium name="US DOE Joint Genome Institute (JGI-PGF)"/>
            <person name="Walter F."/>
            <person name="Albersmeier A."/>
            <person name="Kalinowski J."/>
            <person name="Ruckert C."/>
        </authorList>
    </citation>
    <scope>NUCLEOTIDE SEQUENCE</scope>
    <source>
        <strain evidence="2">CGMCC 4.7403</strain>
    </source>
</reference>
<organism evidence="2 3">
    <name type="scientific">Streptomyces capitiformicae</name>
    <dbReference type="NCBI Taxonomy" id="2014920"/>
    <lineage>
        <taxon>Bacteria</taxon>
        <taxon>Bacillati</taxon>
        <taxon>Actinomycetota</taxon>
        <taxon>Actinomycetes</taxon>
        <taxon>Kitasatosporales</taxon>
        <taxon>Streptomycetaceae</taxon>
        <taxon>Streptomyces</taxon>
    </lineage>
</organism>
<evidence type="ECO:0000313" key="2">
    <source>
        <dbReference type="EMBL" id="GHH86312.1"/>
    </source>
</evidence>
<sequence>MTRHDGVVAGAVVTCTAVAAALFLSPSPSYPDHVEDPSAQELSDRAQEALREAKSVHLEFKDESPGVDTSSTRPTSMDLALDQDGNCAGSMEMGSDGGSVEIVKQGDEVWMKPDADFWKAQIPGAEGEAAAELFKNRYIHGSTSDALLKGMADTCDLDAFQDEVTEDDSTGTEPLKKGAETTVDGDKVIPVSSVKDGTTTTLYITTDSDHHLVKATEKGDDTDLTMAFTDYDEPVPSETPSADDSIDVSKLQSELEKI</sequence>
<evidence type="ECO:0000256" key="1">
    <source>
        <dbReference type="SAM" id="MobiDB-lite"/>
    </source>
</evidence>
<feature type="region of interest" description="Disordered" evidence="1">
    <location>
        <begin position="59"/>
        <end position="84"/>
    </location>
</feature>
<keyword evidence="3" id="KW-1185">Reference proteome</keyword>
<comment type="caution">
    <text evidence="2">The sequence shown here is derived from an EMBL/GenBank/DDBJ whole genome shotgun (WGS) entry which is preliminary data.</text>
</comment>
<proteinExistence type="predicted"/>
<evidence type="ECO:0000313" key="3">
    <source>
        <dbReference type="Proteomes" id="UP000603227"/>
    </source>
</evidence>
<reference evidence="2" key="2">
    <citation type="submission" date="2020-09" db="EMBL/GenBank/DDBJ databases">
        <authorList>
            <person name="Sun Q."/>
            <person name="Zhou Y."/>
        </authorList>
    </citation>
    <scope>NUCLEOTIDE SEQUENCE</scope>
    <source>
        <strain evidence="2">CGMCC 4.7403</strain>
    </source>
</reference>
<keyword evidence="2" id="KW-0449">Lipoprotein</keyword>
<dbReference type="SUPFAM" id="SSF89392">
    <property type="entry name" value="Prokaryotic lipoproteins and lipoprotein localization factors"/>
    <property type="match status" value="1"/>
</dbReference>
<dbReference type="InterPro" id="IPR029046">
    <property type="entry name" value="LolA/LolB/LppX"/>
</dbReference>
<dbReference type="Proteomes" id="UP000603227">
    <property type="component" value="Unassembled WGS sequence"/>
</dbReference>
<protein>
    <submittedName>
        <fullName evidence="2">Lipoprotein</fullName>
    </submittedName>
</protein>
<dbReference type="RefSeq" id="WP_189782302.1">
    <property type="nucleotide sequence ID" value="NZ_BNAT01000006.1"/>
</dbReference>
<accession>A0A919GKS2</accession>
<name>A0A919GKS2_9ACTN</name>
<dbReference type="Gene3D" id="2.50.20.20">
    <property type="match status" value="1"/>
</dbReference>
<gene>
    <name evidence="2" type="ORF">GCM10017771_22890</name>
</gene>
<dbReference type="EMBL" id="BNAT01000006">
    <property type="protein sequence ID" value="GHH86312.1"/>
    <property type="molecule type" value="Genomic_DNA"/>
</dbReference>
<dbReference type="AlphaFoldDB" id="A0A919GKS2"/>
<feature type="region of interest" description="Disordered" evidence="1">
    <location>
        <begin position="231"/>
        <end position="258"/>
    </location>
</feature>